<comment type="caution">
    <text evidence="1">The sequence shown here is derived from an EMBL/GenBank/DDBJ whole genome shotgun (WGS) entry which is preliminary data.</text>
</comment>
<organism evidence="1 2">
    <name type="scientific">Petrolisthes cinctipes</name>
    <name type="common">Flat porcelain crab</name>
    <dbReference type="NCBI Taxonomy" id="88211"/>
    <lineage>
        <taxon>Eukaryota</taxon>
        <taxon>Metazoa</taxon>
        <taxon>Ecdysozoa</taxon>
        <taxon>Arthropoda</taxon>
        <taxon>Crustacea</taxon>
        <taxon>Multicrustacea</taxon>
        <taxon>Malacostraca</taxon>
        <taxon>Eumalacostraca</taxon>
        <taxon>Eucarida</taxon>
        <taxon>Decapoda</taxon>
        <taxon>Pleocyemata</taxon>
        <taxon>Anomura</taxon>
        <taxon>Galatheoidea</taxon>
        <taxon>Porcellanidae</taxon>
        <taxon>Petrolisthes</taxon>
    </lineage>
</organism>
<accession>A0AAE1GHQ4</accession>
<evidence type="ECO:0000313" key="2">
    <source>
        <dbReference type="Proteomes" id="UP001286313"/>
    </source>
</evidence>
<protein>
    <submittedName>
        <fullName evidence="1">Uncharacterized protein</fullName>
    </submittedName>
</protein>
<reference evidence="1" key="1">
    <citation type="submission" date="2023-10" db="EMBL/GenBank/DDBJ databases">
        <title>Genome assemblies of two species of porcelain crab, Petrolisthes cinctipes and Petrolisthes manimaculis (Anomura: Porcellanidae).</title>
        <authorList>
            <person name="Angst P."/>
        </authorList>
    </citation>
    <scope>NUCLEOTIDE SEQUENCE</scope>
    <source>
        <strain evidence="1">PB745_01</strain>
        <tissue evidence="1">Gill</tissue>
    </source>
</reference>
<evidence type="ECO:0000313" key="1">
    <source>
        <dbReference type="EMBL" id="KAK3892007.1"/>
    </source>
</evidence>
<keyword evidence="2" id="KW-1185">Reference proteome</keyword>
<proteinExistence type="predicted"/>
<name>A0AAE1GHQ4_PETCI</name>
<dbReference type="Proteomes" id="UP001286313">
    <property type="component" value="Unassembled WGS sequence"/>
</dbReference>
<sequence>MIYDQCWQSYGYERVYRSPSQHHFLTTVQYYQPPSFVLYHFFSTFLIMPAKMLSDVEKASIFTLIRENVSLRETLRHVFVVWDETLPPSNVSRLRPESHRTALSHPGSMGLGTPEKLLRKLMQF</sequence>
<gene>
    <name evidence="1" type="ORF">Pcinc_004132</name>
</gene>
<dbReference type="EMBL" id="JAWQEG010000288">
    <property type="protein sequence ID" value="KAK3892007.1"/>
    <property type="molecule type" value="Genomic_DNA"/>
</dbReference>
<dbReference type="AlphaFoldDB" id="A0AAE1GHQ4"/>